<sequence>MNHYKEQAWKQYVEERLSPDLLSEMELHLYQCDECLTIYMTCLEQMETILPAMERDTQEYVDAIIARTTGTKRSWYHSTMLHYGIAAAATLILVATGFFHGISQELESASSFKPGSSLNTSSSLQTNKPISDQLLNKTLTWLDTLQNK</sequence>
<proteinExistence type="predicted"/>
<protein>
    <recommendedName>
        <fullName evidence="4">Zinc-finger domain-containing protein</fullName>
    </recommendedName>
</protein>
<organism evidence="2 3">
    <name type="scientific">Paenibacillus alginolyticus</name>
    <dbReference type="NCBI Taxonomy" id="59839"/>
    <lineage>
        <taxon>Bacteria</taxon>
        <taxon>Bacillati</taxon>
        <taxon>Bacillota</taxon>
        <taxon>Bacilli</taxon>
        <taxon>Bacillales</taxon>
        <taxon>Paenibacillaceae</taxon>
        <taxon>Paenibacillus</taxon>
    </lineage>
</organism>
<gene>
    <name evidence="2" type="ORF">M5X19_29930</name>
</gene>
<accession>A0ABT4GLH4</accession>
<comment type="caution">
    <text evidence="2">The sequence shown here is derived from an EMBL/GenBank/DDBJ whole genome shotgun (WGS) entry which is preliminary data.</text>
</comment>
<dbReference type="RefSeq" id="WP_268617946.1">
    <property type="nucleotide sequence ID" value="NZ_JAMDMX010000123.1"/>
</dbReference>
<evidence type="ECO:0000256" key="1">
    <source>
        <dbReference type="SAM" id="Phobius"/>
    </source>
</evidence>
<reference evidence="2 3" key="1">
    <citation type="submission" date="2022-05" db="EMBL/GenBank/DDBJ databases">
        <title>Genome Sequencing of Bee-Associated Microbes.</title>
        <authorList>
            <person name="Dunlap C."/>
        </authorList>
    </citation>
    <scope>NUCLEOTIDE SEQUENCE [LARGE SCALE GENOMIC DNA]</scope>
    <source>
        <strain evidence="2 3">NRRL B-14421</strain>
    </source>
</reference>
<evidence type="ECO:0000313" key="3">
    <source>
        <dbReference type="Proteomes" id="UP001527099"/>
    </source>
</evidence>
<evidence type="ECO:0000313" key="2">
    <source>
        <dbReference type="EMBL" id="MCY9697055.1"/>
    </source>
</evidence>
<dbReference type="Proteomes" id="UP001527099">
    <property type="component" value="Unassembled WGS sequence"/>
</dbReference>
<keyword evidence="3" id="KW-1185">Reference proteome</keyword>
<keyword evidence="1" id="KW-1133">Transmembrane helix</keyword>
<name>A0ABT4GLH4_9BACL</name>
<keyword evidence="1" id="KW-0472">Membrane</keyword>
<keyword evidence="1" id="KW-0812">Transmembrane</keyword>
<feature type="transmembrane region" description="Helical" evidence="1">
    <location>
        <begin position="81"/>
        <end position="102"/>
    </location>
</feature>
<dbReference type="EMBL" id="JAMDMX010000123">
    <property type="protein sequence ID" value="MCY9697055.1"/>
    <property type="molecule type" value="Genomic_DNA"/>
</dbReference>
<evidence type="ECO:0008006" key="4">
    <source>
        <dbReference type="Google" id="ProtNLM"/>
    </source>
</evidence>